<dbReference type="GeneID" id="590639"/>
<evidence type="ECO:0000259" key="10">
    <source>
        <dbReference type="Pfam" id="PF01094"/>
    </source>
</evidence>
<keyword evidence="12" id="KW-1185">Reference proteome</keyword>
<dbReference type="OMA" id="MEANIEI"/>
<evidence type="ECO:0000313" key="11">
    <source>
        <dbReference type="EnsemblMetazoa" id="XP_030844661"/>
    </source>
</evidence>
<keyword evidence="5 9" id="KW-0472">Membrane</keyword>
<protein>
    <recommendedName>
        <fullName evidence="10">Receptor ligand binding region domain-containing protein</fullName>
    </recommendedName>
</protein>
<dbReference type="KEGG" id="spu:590639"/>
<evidence type="ECO:0000313" key="12">
    <source>
        <dbReference type="Proteomes" id="UP000007110"/>
    </source>
</evidence>
<evidence type="ECO:0000256" key="5">
    <source>
        <dbReference type="ARBA" id="ARBA00023136"/>
    </source>
</evidence>
<keyword evidence="3 9" id="KW-1133">Transmembrane helix</keyword>
<dbReference type="AlphaFoldDB" id="A0A7M7P1K4"/>
<feature type="transmembrane region" description="Helical" evidence="9">
    <location>
        <begin position="7"/>
        <end position="30"/>
    </location>
</feature>
<keyword evidence="8" id="KW-0807">Transducer</keyword>
<dbReference type="InterPro" id="IPR002455">
    <property type="entry name" value="GPCR3_GABA-B"/>
</dbReference>
<dbReference type="Gene3D" id="3.40.50.2300">
    <property type="match status" value="1"/>
</dbReference>
<reference evidence="12" key="1">
    <citation type="submission" date="2015-02" db="EMBL/GenBank/DDBJ databases">
        <title>Genome sequencing for Strongylocentrotus purpuratus.</title>
        <authorList>
            <person name="Murali S."/>
            <person name="Liu Y."/>
            <person name="Vee V."/>
            <person name="English A."/>
            <person name="Wang M."/>
            <person name="Skinner E."/>
            <person name="Han Y."/>
            <person name="Muzny D.M."/>
            <person name="Worley K.C."/>
            <person name="Gibbs R.A."/>
        </authorList>
    </citation>
    <scope>NUCLEOTIDE SEQUENCE</scope>
</reference>
<evidence type="ECO:0000256" key="8">
    <source>
        <dbReference type="ARBA" id="ARBA00023224"/>
    </source>
</evidence>
<evidence type="ECO:0000256" key="9">
    <source>
        <dbReference type="SAM" id="Phobius"/>
    </source>
</evidence>
<dbReference type="InterPro" id="IPR001828">
    <property type="entry name" value="ANF_lig-bd_rcpt"/>
</dbReference>
<organism evidence="11 12">
    <name type="scientific">Strongylocentrotus purpuratus</name>
    <name type="common">Purple sea urchin</name>
    <dbReference type="NCBI Taxonomy" id="7668"/>
    <lineage>
        <taxon>Eukaryota</taxon>
        <taxon>Metazoa</taxon>
        <taxon>Echinodermata</taxon>
        <taxon>Eleutherozoa</taxon>
        <taxon>Echinozoa</taxon>
        <taxon>Echinoidea</taxon>
        <taxon>Euechinoidea</taxon>
        <taxon>Echinacea</taxon>
        <taxon>Camarodonta</taxon>
        <taxon>Echinidea</taxon>
        <taxon>Strongylocentrotidae</taxon>
        <taxon>Strongylocentrotus</taxon>
    </lineage>
</organism>
<dbReference type="GO" id="GO:0004965">
    <property type="term" value="F:G protein-coupled GABA receptor activity"/>
    <property type="evidence" value="ECO:0007669"/>
    <property type="project" value="InterPro"/>
</dbReference>
<evidence type="ECO:0000256" key="6">
    <source>
        <dbReference type="ARBA" id="ARBA00023170"/>
    </source>
</evidence>
<keyword evidence="2 9" id="KW-0812">Transmembrane</keyword>
<dbReference type="EnsemblMetazoa" id="XM_030988801">
    <property type="protein sequence ID" value="XP_030844661"/>
    <property type="gene ID" value="LOC590639"/>
</dbReference>
<evidence type="ECO:0000256" key="4">
    <source>
        <dbReference type="ARBA" id="ARBA00023040"/>
    </source>
</evidence>
<dbReference type="PANTHER" id="PTHR10519">
    <property type="entry name" value="GABA-B RECEPTOR"/>
    <property type="match status" value="1"/>
</dbReference>
<dbReference type="InParanoid" id="A0A7M7P1K4"/>
<evidence type="ECO:0000256" key="3">
    <source>
        <dbReference type="ARBA" id="ARBA00022989"/>
    </source>
</evidence>
<feature type="domain" description="Receptor ligand binding region" evidence="10">
    <location>
        <begin position="74"/>
        <end position="231"/>
    </location>
</feature>
<evidence type="ECO:0000256" key="2">
    <source>
        <dbReference type="ARBA" id="ARBA00022692"/>
    </source>
</evidence>
<keyword evidence="6" id="KW-0675">Receptor</keyword>
<keyword evidence="7" id="KW-0325">Glycoprotein</keyword>
<name>A0A7M7P1K4_STRPU</name>
<comment type="subcellular location">
    <subcellularLocation>
        <location evidence="1">Membrane</location>
    </subcellularLocation>
</comment>
<evidence type="ECO:0000256" key="7">
    <source>
        <dbReference type="ARBA" id="ARBA00023180"/>
    </source>
</evidence>
<dbReference type="GO" id="GO:0016020">
    <property type="term" value="C:membrane"/>
    <property type="evidence" value="ECO:0007669"/>
    <property type="project" value="UniProtKB-SubCell"/>
</dbReference>
<evidence type="ECO:0000256" key="1">
    <source>
        <dbReference type="ARBA" id="ARBA00004370"/>
    </source>
</evidence>
<dbReference type="SUPFAM" id="SSF53822">
    <property type="entry name" value="Periplasmic binding protein-like I"/>
    <property type="match status" value="1"/>
</dbReference>
<dbReference type="InterPro" id="IPR028082">
    <property type="entry name" value="Peripla_BP_I"/>
</dbReference>
<dbReference type="RefSeq" id="XP_030844661.1">
    <property type="nucleotide sequence ID" value="XM_030988801.1"/>
</dbReference>
<sequence length="262" mass="28478">MIWRREGVFNGGCLMVCAVTIGVVLMISGVSGHFEVEESDGSVSNVTGLIPLYIGVLLPLSSNGDWAEEFANQSMAAMHIAVADLNNRSDILPDHEIHLVVRDTQGSSARALNLLYEMILSKPSMIAFVGTIEAETTKILAAVTGIWGIIQMGFANSAIGLSDHRLYPFFIRTMGSSSDLNKVKLQICERFGWSKISTITEATEPHAGIMEDLHELLDYRNFTLVSRQSFYYDPAGVISRLKVVVACPGCPLAGSPDEAIPQ</sequence>
<dbReference type="Proteomes" id="UP000007110">
    <property type="component" value="Unassembled WGS sequence"/>
</dbReference>
<reference evidence="11" key="2">
    <citation type="submission" date="2021-01" db="UniProtKB">
        <authorList>
            <consortium name="EnsemblMetazoa"/>
        </authorList>
    </citation>
    <scope>IDENTIFICATION</scope>
</reference>
<dbReference type="OrthoDB" id="5984008at2759"/>
<keyword evidence="4" id="KW-0297">G-protein coupled receptor</keyword>
<proteinExistence type="predicted"/>
<dbReference type="PANTHER" id="PTHR10519:SF79">
    <property type="entry name" value="RECEPTOR LIGAND BINDING REGION DOMAIN-CONTAINING PROTEIN"/>
    <property type="match status" value="1"/>
</dbReference>
<dbReference type="Pfam" id="PF01094">
    <property type="entry name" value="ANF_receptor"/>
    <property type="match status" value="1"/>
</dbReference>
<accession>A0A7M7P1K4</accession>